<dbReference type="InterPro" id="IPR025532">
    <property type="entry name" value="G6P_1-epimerase"/>
</dbReference>
<evidence type="ECO:0000256" key="4">
    <source>
        <dbReference type="ARBA" id="ARBA00023235"/>
    </source>
</evidence>
<evidence type="ECO:0000256" key="6">
    <source>
        <dbReference type="PIRSR" id="PIRSR016020-1"/>
    </source>
</evidence>
<dbReference type="AlphaFoldDB" id="A0A9P5XNH4"/>
<feature type="binding site" evidence="7">
    <location>
        <position position="83"/>
    </location>
    <ligand>
        <name>substrate</name>
    </ligand>
</feature>
<dbReference type="InterPro" id="IPR008183">
    <property type="entry name" value="Aldose_1/G6P_1-epimerase"/>
</dbReference>
<dbReference type="EMBL" id="MU151058">
    <property type="protein sequence ID" value="KAF9453809.1"/>
    <property type="molecule type" value="Genomic_DNA"/>
</dbReference>
<dbReference type="GO" id="GO:0005975">
    <property type="term" value="P:carbohydrate metabolic process"/>
    <property type="evidence" value="ECO:0007669"/>
    <property type="project" value="InterPro"/>
</dbReference>
<name>A0A9P5XNH4_9AGAR</name>
<dbReference type="PIRSF" id="PIRSF016020">
    <property type="entry name" value="PHexose_mutarotase"/>
    <property type="match status" value="1"/>
</dbReference>
<comment type="similarity">
    <text evidence="2 5">Belongs to the glucose-6-phosphate 1-epimerase family.</text>
</comment>
<comment type="catalytic activity">
    <reaction evidence="1">
        <text>alpha-D-glucose 6-phosphate = beta-D-glucose 6-phosphate</text>
        <dbReference type="Rhea" id="RHEA:16249"/>
        <dbReference type="ChEBI" id="CHEBI:58225"/>
        <dbReference type="ChEBI" id="CHEBI:58247"/>
        <dbReference type="EC" id="5.1.3.15"/>
    </reaction>
</comment>
<dbReference type="InterPro" id="IPR011013">
    <property type="entry name" value="Gal_mutarotase_sf_dom"/>
</dbReference>
<gene>
    <name evidence="8" type="ORF">P691DRAFT_693938</name>
</gene>
<dbReference type="InterPro" id="IPR014718">
    <property type="entry name" value="GH-type_carb-bd"/>
</dbReference>
<proteinExistence type="inferred from homology"/>
<sequence>MPVDRLEEKAVLKHPKGSTVEILYYGATVISWRVNGIERLFVSSKAALDGSKPVRGGIPVVFPCFGAPTHADHLKLSQHGFARSERWSFDSIVMDNDAGVSVRLVLGSTDQISSKYEPKFELVYVVTLAEHQLSTDLHVHNPAEASRDLEFQALFHTYFRAPASSVKITPLQNLGYYDKTRGTDEEKTIRRIESRAEVDVRNFTDFVYENAPGSYKVAWSDGEVSIKTRNLNNVVVWNPQEEGKKISDMEEGGWNKFVCVEPGFVRGFVRISPGESWIGQQSLTIT</sequence>
<evidence type="ECO:0000256" key="7">
    <source>
        <dbReference type="PIRSR" id="PIRSR016020-2"/>
    </source>
</evidence>
<comment type="caution">
    <text evidence="8">The sequence shown here is derived from an EMBL/GenBank/DDBJ whole genome shotgun (WGS) entry which is preliminary data.</text>
</comment>
<dbReference type="CDD" id="cd09020">
    <property type="entry name" value="D-hex-6-P-epi_like"/>
    <property type="match status" value="1"/>
</dbReference>
<evidence type="ECO:0000256" key="3">
    <source>
        <dbReference type="ARBA" id="ARBA00012083"/>
    </source>
</evidence>
<dbReference type="PANTHER" id="PTHR11122:SF13">
    <property type="entry name" value="GLUCOSE-6-PHOSPHATE 1-EPIMERASE"/>
    <property type="match status" value="1"/>
</dbReference>
<feature type="binding site" evidence="7">
    <location>
        <position position="78"/>
    </location>
    <ligand>
        <name>substrate</name>
    </ligand>
</feature>
<dbReference type="GO" id="GO:0030246">
    <property type="term" value="F:carbohydrate binding"/>
    <property type="evidence" value="ECO:0007669"/>
    <property type="project" value="UniProtKB-UniRule"/>
</dbReference>
<reference evidence="8" key="1">
    <citation type="submission" date="2020-11" db="EMBL/GenBank/DDBJ databases">
        <authorList>
            <consortium name="DOE Joint Genome Institute"/>
            <person name="Ahrendt S."/>
            <person name="Riley R."/>
            <person name="Andreopoulos W."/>
            <person name="Labutti K."/>
            <person name="Pangilinan J."/>
            <person name="Ruiz-Duenas F.J."/>
            <person name="Barrasa J.M."/>
            <person name="Sanchez-Garcia M."/>
            <person name="Camarero S."/>
            <person name="Miyauchi S."/>
            <person name="Serrano A."/>
            <person name="Linde D."/>
            <person name="Babiker R."/>
            <person name="Drula E."/>
            <person name="Ayuso-Fernandez I."/>
            <person name="Pacheco R."/>
            <person name="Padilla G."/>
            <person name="Ferreira P."/>
            <person name="Barriuso J."/>
            <person name="Kellner H."/>
            <person name="Castanera R."/>
            <person name="Alfaro M."/>
            <person name="Ramirez L."/>
            <person name="Pisabarro A.G."/>
            <person name="Kuo A."/>
            <person name="Tritt A."/>
            <person name="Lipzen A."/>
            <person name="He G."/>
            <person name="Yan M."/>
            <person name="Ng V."/>
            <person name="Cullen D."/>
            <person name="Martin F."/>
            <person name="Rosso M.-N."/>
            <person name="Henrissat B."/>
            <person name="Hibbett D."/>
            <person name="Martinez A.T."/>
            <person name="Grigoriev I.V."/>
        </authorList>
    </citation>
    <scope>NUCLEOTIDE SEQUENCE</scope>
    <source>
        <strain evidence="8">MF-IS2</strain>
    </source>
</reference>
<dbReference type="PANTHER" id="PTHR11122">
    <property type="entry name" value="APOSPORY-ASSOCIATED PROTEIN C-RELATED"/>
    <property type="match status" value="1"/>
</dbReference>
<comment type="function">
    <text evidence="5">Catalyzes the interconversion between the alpha and beta anomers from at least three hexose 6-phosphate sugars (Glc6P, Gal6P, and Man6P).</text>
</comment>
<dbReference type="Gene3D" id="2.70.98.10">
    <property type="match status" value="1"/>
</dbReference>
<organism evidence="8 9">
    <name type="scientific">Macrolepiota fuliginosa MF-IS2</name>
    <dbReference type="NCBI Taxonomy" id="1400762"/>
    <lineage>
        <taxon>Eukaryota</taxon>
        <taxon>Fungi</taxon>
        <taxon>Dikarya</taxon>
        <taxon>Basidiomycota</taxon>
        <taxon>Agaricomycotina</taxon>
        <taxon>Agaricomycetes</taxon>
        <taxon>Agaricomycetidae</taxon>
        <taxon>Agaricales</taxon>
        <taxon>Agaricineae</taxon>
        <taxon>Agaricaceae</taxon>
        <taxon>Macrolepiota</taxon>
    </lineage>
</organism>
<dbReference type="EC" id="5.1.3.15" evidence="3 5"/>
<dbReference type="Proteomes" id="UP000807342">
    <property type="component" value="Unassembled WGS sequence"/>
</dbReference>
<evidence type="ECO:0000256" key="5">
    <source>
        <dbReference type="PIRNR" id="PIRNR016020"/>
    </source>
</evidence>
<feature type="active site" evidence="6">
    <location>
        <position position="156"/>
    </location>
</feature>
<protein>
    <recommendedName>
        <fullName evidence="3 5">Glucose-6-phosphate 1-epimerase</fullName>
        <ecNumber evidence="3 5">5.1.3.15</ecNumber>
    </recommendedName>
</protein>
<dbReference type="SUPFAM" id="SSF74650">
    <property type="entry name" value="Galactose mutarotase-like"/>
    <property type="match status" value="1"/>
</dbReference>
<evidence type="ECO:0000313" key="9">
    <source>
        <dbReference type="Proteomes" id="UP000807342"/>
    </source>
</evidence>
<keyword evidence="9" id="KW-1185">Reference proteome</keyword>
<keyword evidence="4 5" id="KW-0413">Isomerase</keyword>
<evidence type="ECO:0000256" key="2">
    <source>
        <dbReference type="ARBA" id="ARBA00005866"/>
    </source>
</evidence>
<evidence type="ECO:0000313" key="8">
    <source>
        <dbReference type="EMBL" id="KAF9453809.1"/>
    </source>
</evidence>
<dbReference type="OrthoDB" id="1659429at2759"/>
<accession>A0A9P5XNH4</accession>
<feature type="active site" evidence="6">
    <location>
        <position position="261"/>
    </location>
</feature>
<dbReference type="GO" id="GO:0005737">
    <property type="term" value="C:cytoplasm"/>
    <property type="evidence" value="ECO:0007669"/>
    <property type="project" value="TreeGrafter"/>
</dbReference>
<evidence type="ECO:0000256" key="1">
    <source>
        <dbReference type="ARBA" id="ARBA00001096"/>
    </source>
</evidence>
<dbReference type="Pfam" id="PF01263">
    <property type="entry name" value="Aldose_epim"/>
    <property type="match status" value="1"/>
</dbReference>
<dbReference type="GO" id="GO:0047938">
    <property type="term" value="F:glucose-6-phosphate 1-epimerase activity"/>
    <property type="evidence" value="ECO:0007669"/>
    <property type="project" value="UniProtKB-UniRule"/>
</dbReference>
<feature type="binding site" evidence="7">
    <location>
        <position position="55"/>
    </location>
    <ligand>
        <name>substrate</name>
    </ligand>
</feature>